<protein>
    <submittedName>
        <fullName evidence="5">Helix-turn-helix domain-containing protein</fullName>
    </submittedName>
</protein>
<dbReference type="PANTHER" id="PTHR43280">
    <property type="entry name" value="ARAC-FAMILY TRANSCRIPTIONAL REGULATOR"/>
    <property type="match status" value="1"/>
</dbReference>
<evidence type="ECO:0000256" key="2">
    <source>
        <dbReference type="ARBA" id="ARBA00023125"/>
    </source>
</evidence>
<keyword evidence="1" id="KW-0805">Transcription regulation</keyword>
<feature type="domain" description="HTH araC/xylS-type" evidence="4">
    <location>
        <begin position="294"/>
        <end position="392"/>
    </location>
</feature>
<proteinExistence type="predicted"/>
<organism evidence="5 6">
    <name type="scientific">Paenibacillus illinoisensis</name>
    <dbReference type="NCBI Taxonomy" id="59845"/>
    <lineage>
        <taxon>Bacteria</taxon>
        <taxon>Bacillati</taxon>
        <taxon>Bacillota</taxon>
        <taxon>Bacilli</taxon>
        <taxon>Bacillales</taxon>
        <taxon>Paenibacillaceae</taxon>
        <taxon>Paenibacillus</taxon>
    </lineage>
</organism>
<keyword evidence="2" id="KW-0238">DNA-binding</keyword>
<dbReference type="InterPro" id="IPR009057">
    <property type="entry name" value="Homeodomain-like_sf"/>
</dbReference>
<dbReference type="SMART" id="SM00342">
    <property type="entry name" value="HTH_ARAC"/>
    <property type="match status" value="1"/>
</dbReference>
<dbReference type="InterPro" id="IPR018060">
    <property type="entry name" value="HTH_AraC"/>
</dbReference>
<gene>
    <name evidence="5" type="ORF">ACINKY_07530</name>
</gene>
<dbReference type="Gene3D" id="1.10.10.60">
    <property type="entry name" value="Homeodomain-like"/>
    <property type="match status" value="1"/>
</dbReference>
<reference evidence="5 6" key="1">
    <citation type="submission" date="2024-11" db="EMBL/GenBank/DDBJ databases">
        <title>Identification and Characterization of a Novel Fosfomycin Bacillithiol Transferase FosB8 in Paenibacillus illinoisensis.</title>
        <authorList>
            <person name="Lu W."/>
        </authorList>
    </citation>
    <scope>NUCLEOTIDE SEQUENCE [LARGE SCALE GENOMIC DNA]</scope>
    <source>
        <strain evidence="5 6">WP77</strain>
    </source>
</reference>
<evidence type="ECO:0000256" key="1">
    <source>
        <dbReference type="ARBA" id="ARBA00023015"/>
    </source>
</evidence>
<keyword evidence="6" id="KW-1185">Reference proteome</keyword>
<dbReference type="EMBL" id="JBIYSL010000001">
    <property type="protein sequence ID" value="MFK0522051.1"/>
    <property type="molecule type" value="Genomic_DNA"/>
</dbReference>
<dbReference type="PANTHER" id="PTHR43280:SF10">
    <property type="entry name" value="REGULATORY PROTEIN POCR"/>
    <property type="match status" value="1"/>
</dbReference>
<keyword evidence="3" id="KW-0804">Transcription</keyword>
<evidence type="ECO:0000256" key="3">
    <source>
        <dbReference type="ARBA" id="ARBA00023163"/>
    </source>
</evidence>
<dbReference type="PROSITE" id="PS01124">
    <property type="entry name" value="HTH_ARAC_FAMILY_2"/>
    <property type="match status" value="1"/>
</dbReference>
<evidence type="ECO:0000259" key="4">
    <source>
        <dbReference type="PROSITE" id="PS01124"/>
    </source>
</evidence>
<comment type="caution">
    <text evidence="5">The sequence shown here is derived from an EMBL/GenBank/DDBJ whole genome shotgun (WGS) entry which is preliminary data.</text>
</comment>
<sequence>MIEINVFCEYLYASSYIPIYLYDGTELTASYPDQDQGTLPPPTYLTKLWEAEKSVTYTLTEFYSYYGCIKIKDSNSCIVIGPVNDFPYSPESLLAMSKEFSIAKSDFDSFTEFFRNIPTQNLDNFIKTLMFLHYAFNHTQITRQEVEHAADHQMDKSINQKYTESSYEAKEEGLLNNSYAIEKELVRFIESGNLEGLKKFASRARNTKVGIIAHNNLRQWKNMFIVAVILYSRAAMKGGLTPSLSYQLSNIYMQQVERLTDVEDVKSLFAQVQMDYTNRVANSIVPITADKVLHQVVQFVRENTNRSITVAAIAEHVGFSRPSLSRKVKKELGFELSTFIKKCKLEEAKDLLAFTDKSLSEISNYLCFSSQSHFQKSFKDQYGITPHAYRKSVHF</sequence>
<dbReference type="RefSeq" id="WP_402872952.1">
    <property type="nucleotide sequence ID" value="NZ_JBIYSL010000001.1"/>
</dbReference>
<dbReference type="Pfam" id="PF12833">
    <property type="entry name" value="HTH_18"/>
    <property type="match status" value="1"/>
</dbReference>
<evidence type="ECO:0000313" key="5">
    <source>
        <dbReference type="EMBL" id="MFK0522051.1"/>
    </source>
</evidence>
<evidence type="ECO:0000313" key="6">
    <source>
        <dbReference type="Proteomes" id="UP001618531"/>
    </source>
</evidence>
<dbReference type="Proteomes" id="UP001618531">
    <property type="component" value="Unassembled WGS sequence"/>
</dbReference>
<name>A0ABW8HRE6_9BACL</name>
<accession>A0ABW8HRE6</accession>
<dbReference type="SUPFAM" id="SSF46689">
    <property type="entry name" value="Homeodomain-like"/>
    <property type="match status" value="2"/>
</dbReference>